<sequence length="75" mass="8704">MTMNYMMYSRSHFVKGMELMVLLICSLIQDSESLPLVPTTKMFLRRFIQAAQASHKVVPDMEMEFLANQVINVFT</sequence>
<evidence type="ECO:0000313" key="2">
    <source>
        <dbReference type="EMBL" id="KAG7536825.1"/>
    </source>
</evidence>
<dbReference type="AlphaFoldDB" id="A0A8T1XR96"/>
<feature type="chain" id="PRO_5044693510" evidence="1">
    <location>
        <begin position="34"/>
        <end position="75"/>
    </location>
</feature>
<reference evidence="2 3" key="1">
    <citation type="submission" date="2020-12" db="EMBL/GenBank/DDBJ databases">
        <title>Concerted genomic and epigenomic changes stabilize Arabidopsis allopolyploids.</title>
        <authorList>
            <person name="Chen Z."/>
        </authorList>
    </citation>
    <scope>NUCLEOTIDE SEQUENCE [LARGE SCALE GENOMIC DNA]</scope>
    <source>
        <strain evidence="2">As9502</strain>
        <tissue evidence="2">Leaf</tissue>
    </source>
</reference>
<feature type="signal peptide" evidence="1">
    <location>
        <begin position="1"/>
        <end position="33"/>
    </location>
</feature>
<comment type="caution">
    <text evidence="2">The sequence shown here is derived from an EMBL/GenBank/DDBJ whole genome shotgun (WGS) entry which is preliminary data.</text>
</comment>
<evidence type="ECO:0000256" key="1">
    <source>
        <dbReference type="SAM" id="SignalP"/>
    </source>
</evidence>
<dbReference type="Proteomes" id="UP000694251">
    <property type="component" value="Chromosome 13"/>
</dbReference>
<keyword evidence="3" id="KW-1185">Reference proteome</keyword>
<gene>
    <name evidence="2" type="ORF">ISN44_As13g007520</name>
</gene>
<evidence type="ECO:0000313" key="3">
    <source>
        <dbReference type="Proteomes" id="UP000694251"/>
    </source>
</evidence>
<dbReference type="EMBL" id="JAEFBJ010000013">
    <property type="protein sequence ID" value="KAG7536826.1"/>
    <property type="molecule type" value="Genomic_DNA"/>
</dbReference>
<dbReference type="OrthoDB" id="427800at2759"/>
<name>A0A8T1XR96_ARASU</name>
<protein>
    <submittedName>
        <fullName evidence="2">Uncharacterized protein</fullName>
    </submittedName>
</protein>
<accession>A0A8T1XR96</accession>
<organism evidence="2 3">
    <name type="scientific">Arabidopsis suecica</name>
    <name type="common">Swedish thale-cress</name>
    <name type="synonym">Cardaminopsis suecica</name>
    <dbReference type="NCBI Taxonomy" id="45249"/>
    <lineage>
        <taxon>Eukaryota</taxon>
        <taxon>Viridiplantae</taxon>
        <taxon>Streptophyta</taxon>
        <taxon>Embryophyta</taxon>
        <taxon>Tracheophyta</taxon>
        <taxon>Spermatophyta</taxon>
        <taxon>Magnoliopsida</taxon>
        <taxon>eudicotyledons</taxon>
        <taxon>Gunneridae</taxon>
        <taxon>Pentapetalae</taxon>
        <taxon>rosids</taxon>
        <taxon>malvids</taxon>
        <taxon>Brassicales</taxon>
        <taxon>Brassicaceae</taxon>
        <taxon>Camelineae</taxon>
        <taxon>Arabidopsis</taxon>
    </lineage>
</organism>
<dbReference type="EMBL" id="JAEFBJ010000013">
    <property type="protein sequence ID" value="KAG7536825.1"/>
    <property type="molecule type" value="Genomic_DNA"/>
</dbReference>
<proteinExistence type="predicted"/>
<keyword evidence="1" id="KW-0732">Signal</keyword>